<dbReference type="FunFam" id="3.20.20.370:FF:000004">
    <property type="entry name" value="Related to Chitin deacetylase"/>
    <property type="match status" value="1"/>
</dbReference>
<comment type="cofactor">
    <cofactor evidence="1">
        <name>Co(2+)</name>
        <dbReference type="ChEBI" id="CHEBI:48828"/>
    </cofactor>
</comment>
<keyword evidence="18" id="KW-0961">Cell wall biogenesis/degradation</keyword>
<dbReference type="GO" id="GO:0006032">
    <property type="term" value="P:chitin catabolic process"/>
    <property type="evidence" value="ECO:0007669"/>
    <property type="project" value="UniProtKB-KW"/>
</dbReference>
<dbReference type="InterPro" id="IPR050248">
    <property type="entry name" value="Polysacc_deacetylase_ArnD"/>
</dbReference>
<evidence type="ECO:0000256" key="3">
    <source>
        <dbReference type="ARBA" id="ARBA00004609"/>
    </source>
</evidence>
<evidence type="ECO:0000256" key="20">
    <source>
        <dbReference type="ARBA" id="ARBA00024056"/>
    </source>
</evidence>
<evidence type="ECO:0000256" key="21">
    <source>
        <dbReference type="ARBA" id="ARBA00048494"/>
    </source>
</evidence>
<dbReference type="Gene3D" id="3.20.20.370">
    <property type="entry name" value="Glycoside hydrolase/deacetylase"/>
    <property type="match status" value="1"/>
</dbReference>
<evidence type="ECO:0000256" key="4">
    <source>
        <dbReference type="ARBA" id="ARBA00010973"/>
    </source>
</evidence>
<evidence type="ECO:0000256" key="8">
    <source>
        <dbReference type="ARBA" id="ARBA00022622"/>
    </source>
</evidence>
<dbReference type="EC" id="3.5.1.41" evidence="20"/>
<dbReference type="AlphaFoldDB" id="A0A6A4HKD3"/>
<evidence type="ECO:0000256" key="22">
    <source>
        <dbReference type="SAM" id="MobiDB-lite"/>
    </source>
</evidence>
<dbReference type="PANTHER" id="PTHR10587:SF133">
    <property type="entry name" value="CHITIN DEACETYLASE 1-RELATED"/>
    <property type="match status" value="1"/>
</dbReference>
<keyword evidence="16" id="KW-0170">Cobalt</keyword>
<evidence type="ECO:0000256" key="11">
    <source>
        <dbReference type="ARBA" id="ARBA00022801"/>
    </source>
</evidence>
<keyword evidence="6" id="KW-0134">Cell wall</keyword>
<dbReference type="EMBL" id="ML769481">
    <property type="protein sequence ID" value="KAE9398546.1"/>
    <property type="molecule type" value="Genomic_DNA"/>
</dbReference>
<evidence type="ECO:0000256" key="2">
    <source>
        <dbReference type="ARBA" id="ARBA00004191"/>
    </source>
</evidence>
<keyword evidence="8" id="KW-0336">GPI-anchor</keyword>
<accession>A0A6A4HKD3</accession>
<feature type="region of interest" description="Disordered" evidence="22">
    <location>
        <begin position="23"/>
        <end position="49"/>
    </location>
</feature>
<keyword evidence="14" id="KW-0325">Glycoprotein</keyword>
<keyword evidence="19" id="KW-0624">Polysaccharide degradation</keyword>
<evidence type="ECO:0000259" key="24">
    <source>
        <dbReference type="PROSITE" id="PS51677"/>
    </source>
</evidence>
<evidence type="ECO:0000256" key="15">
    <source>
        <dbReference type="ARBA" id="ARBA00023277"/>
    </source>
</evidence>
<evidence type="ECO:0000256" key="13">
    <source>
        <dbReference type="ARBA" id="ARBA00023136"/>
    </source>
</evidence>
<dbReference type="InterPro" id="IPR011330">
    <property type="entry name" value="Glyco_hydro/deAcase_b/a-brl"/>
</dbReference>
<dbReference type="Pfam" id="PF01522">
    <property type="entry name" value="Polysacc_deac_1"/>
    <property type="match status" value="1"/>
</dbReference>
<feature type="chain" id="PRO_5025529993" description="chitin deacetylase" evidence="23">
    <location>
        <begin position="19"/>
        <end position="487"/>
    </location>
</feature>
<dbReference type="GO" id="GO:0004099">
    <property type="term" value="F:chitin deacetylase activity"/>
    <property type="evidence" value="ECO:0007669"/>
    <property type="project" value="UniProtKB-EC"/>
</dbReference>
<feature type="domain" description="NodB homology" evidence="24">
    <location>
        <begin position="203"/>
        <end position="406"/>
    </location>
</feature>
<evidence type="ECO:0000256" key="7">
    <source>
        <dbReference type="ARBA" id="ARBA00022525"/>
    </source>
</evidence>
<evidence type="ECO:0000256" key="23">
    <source>
        <dbReference type="SAM" id="SignalP"/>
    </source>
</evidence>
<dbReference type="Proteomes" id="UP000799118">
    <property type="component" value="Unassembled WGS sequence"/>
</dbReference>
<evidence type="ECO:0000256" key="16">
    <source>
        <dbReference type="ARBA" id="ARBA00023285"/>
    </source>
</evidence>
<evidence type="ECO:0000256" key="9">
    <source>
        <dbReference type="ARBA" id="ARBA00022723"/>
    </source>
</evidence>
<feature type="region of interest" description="Disordered" evidence="22">
    <location>
        <begin position="429"/>
        <end position="450"/>
    </location>
</feature>
<proteinExistence type="inferred from homology"/>
<keyword evidence="17" id="KW-0449">Lipoprotein</keyword>
<keyword evidence="5" id="KW-1003">Cell membrane</keyword>
<dbReference type="OrthoDB" id="407355at2759"/>
<name>A0A6A4HKD3_9AGAR</name>
<gene>
    <name evidence="25" type="ORF">BT96DRAFT_920754</name>
</gene>
<evidence type="ECO:0000256" key="14">
    <source>
        <dbReference type="ARBA" id="ARBA00023180"/>
    </source>
</evidence>
<dbReference type="PROSITE" id="PS51677">
    <property type="entry name" value="NODB"/>
    <property type="match status" value="1"/>
</dbReference>
<evidence type="ECO:0000256" key="19">
    <source>
        <dbReference type="ARBA" id="ARBA00023326"/>
    </source>
</evidence>
<reference evidence="25" key="1">
    <citation type="journal article" date="2019" name="Environ. Microbiol.">
        <title>Fungal ecological strategies reflected in gene transcription - a case study of two litter decomposers.</title>
        <authorList>
            <person name="Barbi F."/>
            <person name="Kohler A."/>
            <person name="Barry K."/>
            <person name="Baskaran P."/>
            <person name="Daum C."/>
            <person name="Fauchery L."/>
            <person name="Ihrmark K."/>
            <person name="Kuo A."/>
            <person name="LaButti K."/>
            <person name="Lipzen A."/>
            <person name="Morin E."/>
            <person name="Grigoriev I.V."/>
            <person name="Henrissat B."/>
            <person name="Lindahl B."/>
            <person name="Martin F."/>
        </authorList>
    </citation>
    <scope>NUCLEOTIDE SEQUENCE</scope>
    <source>
        <strain evidence="25">JB14</strain>
    </source>
</reference>
<evidence type="ECO:0000313" key="25">
    <source>
        <dbReference type="EMBL" id="KAE9398546.1"/>
    </source>
</evidence>
<dbReference type="InterPro" id="IPR002509">
    <property type="entry name" value="NODB_dom"/>
</dbReference>
<protein>
    <recommendedName>
        <fullName evidence="20">chitin deacetylase</fullName>
        <ecNumber evidence="20">3.5.1.41</ecNumber>
    </recommendedName>
</protein>
<keyword evidence="9" id="KW-0479">Metal-binding</keyword>
<evidence type="ECO:0000256" key="1">
    <source>
        <dbReference type="ARBA" id="ARBA00001941"/>
    </source>
</evidence>
<evidence type="ECO:0000256" key="12">
    <source>
        <dbReference type="ARBA" id="ARBA00023024"/>
    </source>
</evidence>
<comment type="catalytic activity">
    <reaction evidence="21">
        <text>[(1-&gt;4)-N-acetyl-beta-D-glucosaminyl](n) + n H2O = chitosan + n acetate</text>
        <dbReference type="Rhea" id="RHEA:10464"/>
        <dbReference type="Rhea" id="RHEA-COMP:9593"/>
        <dbReference type="Rhea" id="RHEA-COMP:9597"/>
        <dbReference type="ChEBI" id="CHEBI:15377"/>
        <dbReference type="ChEBI" id="CHEBI:17029"/>
        <dbReference type="ChEBI" id="CHEBI:30089"/>
        <dbReference type="ChEBI" id="CHEBI:57704"/>
        <dbReference type="EC" id="3.5.1.41"/>
    </reaction>
    <physiologicalReaction direction="left-to-right" evidence="21">
        <dbReference type="Rhea" id="RHEA:10465"/>
    </physiologicalReaction>
</comment>
<feature type="compositionally biased region" description="Low complexity" evidence="22">
    <location>
        <begin position="64"/>
        <end position="83"/>
    </location>
</feature>
<feature type="signal peptide" evidence="23">
    <location>
        <begin position="1"/>
        <end position="18"/>
    </location>
</feature>
<keyword evidence="10 23" id="KW-0732">Signal</keyword>
<evidence type="ECO:0000256" key="6">
    <source>
        <dbReference type="ARBA" id="ARBA00022512"/>
    </source>
</evidence>
<dbReference type="SUPFAM" id="SSF88713">
    <property type="entry name" value="Glycoside hydrolase/deacetylase"/>
    <property type="match status" value="1"/>
</dbReference>
<dbReference type="GO" id="GO:0009272">
    <property type="term" value="P:fungal-type cell wall biogenesis"/>
    <property type="evidence" value="ECO:0007669"/>
    <property type="project" value="UniProtKB-ARBA"/>
</dbReference>
<evidence type="ECO:0000256" key="17">
    <source>
        <dbReference type="ARBA" id="ARBA00023288"/>
    </source>
</evidence>
<sequence>MKLQIFTVLLALAASSNAHDNHRLAEKRQTISSSATETAATSTTTSVTTATSAATSIAGSITTTATDSTTTSSTPTSATWGTSYPPMSEISLGMPSGVTEAVTTTYAAGASPTYYSGAEPLPTPFVFISADWPAQDKLPDTTSSEVQEWMKELDGWDIPDLSPTVDGTCASDPENAANAAARGWWTCGGTTRATDVTNCPNSGTWGLSFDDGPAPYTTKLLAYLEKLLIKATFFVVGSRCIERPNVLRDEYMSGHEISVHTWSHPHLTTLTNEQIVAELGWTRLAIKTILGMTPVTMRPPYGDIDDRVRAISLAMGLVPIIWTRSPSGVSFDTFDWEIPGGEVTSEQSFTQFNNLLTNASQMDTGFVVLQHDLFEQTVDMAVGYTLPAALNYNPPFTLEPIGQCNSIPYTNMYVESNLNSSFPVINGTSDGGIDTNGDGTGDAKSKVSNNSTSSGSAAKFNAASPQLASSLGAFSLVALTIFIGALW</sequence>
<dbReference type="GO" id="GO:0071555">
    <property type="term" value="P:cell wall organization"/>
    <property type="evidence" value="ECO:0007669"/>
    <property type="project" value="UniProtKB-KW"/>
</dbReference>
<feature type="compositionally biased region" description="Low complexity" evidence="22">
    <location>
        <begin position="30"/>
        <end position="49"/>
    </location>
</feature>
<comment type="subcellular location">
    <subcellularLocation>
        <location evidence="3">Cell membrane</location>
        <topology evidence="3">Lipid-anchor</topology>
        <topology evidence="3">GPI-anchor</topology>
    </subcellularLocation>
    <subcellularLocation>
        <location evidence="2">Secreted</location>
        <location evidence="2">Cell wall</location>
    </subcellularLocation>
</comment>
<comment type="similarity">
    <text evidence="4">Belongs to the polysaccharide deacetylase family.</text>
</comment>
<organism evidence="25 26">
    <name type="scientific">Gymnopus androsaceus JB14</name>
    <dbReference type="NCBI Taxonomy" id="1447944"/>
    <lineage>
        <taxon>Eukaryota</taxon>
        <taxon>Fungi</taxon>
        <taxon>Dikarya</taxon>
        <taxon>Basidiomycota</taxon>
        <taxon>Agaricomycotina</taxon>
        <taxon>Agaricomycetes</taxon>
        <taxon>Agaricomycetidae</taxon>
        <taxon>Agaricales</taxon>
        <taxon>Marasmiineae</taxon>
        <taxon>Omphalotaceae</taxon>
        <taxon>Gymnopus</taxon>
    </lineage>
</organism>
<keyword evidence="12" id="KW-0146">Chitin degradation</keyword>
<keyword evidence="7" id="KW-0964">Secreted</keyword>
<keyword evidence="15" id="KW-0119">Carbohydrate metabolism</keyword>
<keyword evidence="11 25" id="KW-0378">Hydrolase</keyword>
<evidence type="ECO:0000256" key="18">
    <source>
        <dbReference type="ARBA" id="ARBA00023316"/>
    </source>
</evidence>
<evidence type="ECO:0000313" key="26">
    <source>
        <dbReference type="Proteomes" id="UP000799118"/>
    </source>
</evidence>
<dbReference type="PANTHER" id="PTHR10587">
    <property type="entry name" value="GLYCOSYL TRANSFERASE-RELATED"/>
    <property type="match status" value="1"/>
</dbReference>
<dbReference type="GO" id="GO:0098552">
    <property type="term" value="C:side of membrane"/>
    <property type="evidence" value="ECO:0007669"/>
    <property type="project" value="UniProtKB-KW"/>
</dbReference>
<dbReference type="GO" id="GO:0046872">
    <property type="term" value="F:metal ion binding"/>
    <property type="evidence" value="ECO:0007669"/>
    <property type="project" value="UniProtKB-KW"/>
</dbReference>
<dbReference type="GO" id="GO:0000272">
    <property type="term" value="P:polysaccharide catabolic process"/>
    <property type="evidence" value="ECO:0007669"/>
    <property type="project" value="UniProtKB-KW"/>
</dbReference>
<evidence type="ECO:0000256" key="10">
    <source>
        <dbReference type="ARBA" id="ARBA00022729"/>
    </source>
</evidence>
<feature type="region of interest" description="Disordered" evidence="22">
    <location>
        <begin position="64"/>
        <end position="84"/>
    </location>
</feature>
<dbReference type="GO" id="GO:0005886">
    <property type="term" value="C:plasma membrane"/>
    <property type="evidence" value="ECO:0007669"/>
    <property type="project" value="UniProtKB-SubCell"/>
</dbReference>
<evidence type="ECO:0000256" key="5">
    <source>
        <dbReference type="ARBA" id="ARBA00022475"/>
    </source>
</evidence>
<keyword evidence="13" id="KW-0472">Membrane</keyword>
<keyword evidence="26" id="KW-1185">Reference proteome</keyword>